<organism evidence="3 4">
    <name type="scientific">Sandaracinus amylolyticus</name>
    <dbReference type="NCBI Taxonomy" id="927083"/>
    <lineage>
        <taxon>Bacteria</taxon>
        <taxon>Pseudomonadati</taxon>
        <taxon>Myxococcota</taxon>
        <taxon>Polyangia</taxon>
        <taxon>Polyangiales</taxon>
        <taxon>Sandaracinaceae</taxon>
        <taxon>Sandaracinus</taxon>
    </lineage>
</organism>
<feature type="compositionally biased region" description="Basic and acidic residues" evidence="1">
    <location>
        <begin position="234"/>
        <end position="248"/>
    </location>
</feature>
<evidence type="ECO:0000313" key="3">
    <source>
        <dbReference type="EMBL" id="AKF09450.1"/>
    </source>
</evidence>
<accession>A0A0F6W7G3</accession>
<evidence type="ECO:0000313" key="4">
    <source>
        <dbReference type="Proteomes" id="UP000034883"/>
    </source>
</evidence>
<gene>
    <name evidence="3" type="ORF">DB32_006599</name>
</gene>
<feature type="compositionally biased region" description="Basic and acidic residues" evidence="1">
    <location>
        <begin position="1"/>
        <end position="12"/>
    </location>
</feature>
<keyword evidence="2" id="KW-0812">Transmembrane</keyword>
<reference evidence="3 4" key="1">
    <citation type="submission" date="2015-03" db="EMBL/GenBank/DDBJ databases">
        <title>Genome assembly of Sandaracinus amylolyticus DSM 53668.</title>
        <authorList>
            <person name="Sharma G."/>
            <person name="Subramanian S."/>
        </authorList>
    </citation>
    <scope>NUCLEOTIDE SEQUENCE [LARGE SCALE GENOMIC DNA]</scope>
    <source>
        <strain evidence="3 4">DSM 53668</strain>
    </source>
</reference>
<evidence type="ECO:0000256" key="1">
    <source>
        <dbReference type="SAM" id="MobiDB-lite"/>
    </source>
</evidence>
<dbReference type="Proteomes" id="UP000034883">
    <property type="component" value="Chromosome"/>
</dbReference>
<dbReference type="STRING" id="927083.DB32_006599"/>
<dbReference type="KEGG" id="samy:DB32_006599"/>
<dbReference type="EMBL" id="CP011125">
    <property type="protein sequence ID" value="AKF09450.1"/>
    <property type="molecule type" value="Genomic_DNA"/>
</dbReference>
<proteinExistence type="predicted"/>
<dbReference type="AlphaFoldDB" id="A0A0F6W7G3"/>
<keyword evidence="2" id="KW-0472">Membrane</keyword>
<protein>
    <submittedName>
        <fullName evidence="3">Uncharacterized protein</fullName>
    </submittedName>
</protein>
<keyword evidence="4" id="KW-1185">Reference proteome</keyword>
<feature type="transmembrane region" description="Helical" evidence="2">
    <location>
        <begin position="44"/>
        <end position="63"/>
    </location>
</feature>
<name>A0A0F6W7G3_9BACT</name>
<keyword evidence="2" id="KW-1133">Transmembrane helix</keyword>
<evidence type="ECO:0000256" key="2">
    <source>
        <dbReference type="SAM" id="Phobius"/>
    </source>
</evidence>
<feature type="region of interest" description="Disordered" evidence="1">
    <location>
        <begin position="234"/>
        <end position="254"/>
    </location>
</feature>
<feature type="region of interest" description="Disordered" evidence="1">
    <location>
        <begin position="1"/>
        <end position="37"/>
    </location>
</feature>
<sequence>METRMDTERTQNEEPTTTEGATPLPVGASRRKNTEKPETLAPKIARLTVFTLVLALVVGAFTYERARGQLGEALLGAGAQMMMIADADRQDAPRRLFVNGQSIHFSTGVAPVGVDALLDRFETVCERIDAGLMERMHEALARHPDPEREAYAASASPVLRDENGGAGYVACLDLGSGNVEPRELLARFERFEQTRDLHAIGDLRYVYAAPMEGGRSHFVALWTEGTFRFDEVFPDGTDARGTDPEDIPRPPGARRTLSAYEEGDPQRATFYATDELDEGGLVSFYRRELASDGWTLLAPPETLVSSASVRPALVAQRGDRMIWLAFTTDFQGRVNTAVIETGGLDAPGAS</sequence>